<gene>
    <name evidence="4" type="ORF">2651</name>
</gene>
<dbReference type="RefSeq" id="WP_052729795.1">
    <property type="nucleotide sequence ID" value="NZ_CGIH01000050.1"/>
</dbReference>
<dbReference type="AlphaFoldDB" id="A0A0E4GC21"/>
<name>A0A0E4GC21_9FIRM</name>
<evidence type="ECO:0000259" key="3">
    <source>
        <dbReference type="PROSITE" id="PS51272"/>
    </source>
</evidence>
<proteinExistence type="predicted"/>
<protein>
    <submittedName>
        <fullName evidence="4">S-layer homology domain</fullName>
    </submittedName>
</protein>
<keyword evidence="5" id="KW-1185">Reference proteome</keyword>
<dbReference type="InterPro" id="IPR037126">
    <property type="entry name" value="PdaC/RsiV-like_sf"/>
</dbReference>
<organism evidence="4 5">
    <name type="scientific">Syntrophomonas zehnderi OL-4</name>
    <dbReference type="NCBI Taxonomy" id="690567"/>
    <lineage>
        <taxon>Bacteria</taxon>
        <taxon>Bacillati</taxon>
        <taxon>Bacillota</taxon>
        <taxon>Clostridia</taxon>
        <taxon>Eubacteriales</taxon>
        <taxon>Syntrophomonadaceae</taxon>
        <taxon>Syntrophomonas</taxon>
    </lineage>
</organism>
<feature type="domain" description="SLH" evidence="3">
    <location>
        <begin position="98"/>
        <end position="162"/>
    </location>
</feature>
<dbReference type="OrthoDB" id="5637at2"/>
<evidence type="ECO:0000256" key="1">
    <source>
        <dbReference type="ARBA" id="ARBA00022737"/>
    </source>
</evidence>
<dbReference type="Pfam" id="PF00395">
    <property type="entry name" value="SLH"/>
    <property type="match status" value="2"/>
</dbReference>
<dbReference type="InterPro" id="IPR001119">
    <property type="entry name" value="SLH_dom"/>
</dbReference>
<feature type="signal peptide" evidence="2">
    <location>
        <begin position="1"/>
        <end position="23"/>
    </location>
</feature>
<dbReference type="PROSITE" id="PS51272">
    <property type="entry name" value="SLH"/>
    <property type="match status" value="3"/>
</dbReference>
<evidence type="ECO:0000313" key="4">
    <source>
        <dbReference type="EMBL" id="CFY07259.1"/>
    </source>
</evidence>
<dbReference type="Proteomes" id="UP000045545">
    <property type="component" value="Unassembled WGS sequence"/>
</dbReference>
<keyword evidence="1" id="KW-0677">Repeat</keyword>
<dbReference type="Pfam" id="PF11738">
    <property type="entry name" value="DUF3298"/>
    <property type="match status" value="1"/>
</dbReference>
<evidence type="ECO:0000313" key="5">
    <source>
        <dbReference type="Proteomes" id="UP000045545"/>
    </source>
</evidence>
<keyword evidence="2" id="KW-0732">Signal</keyword>
<evidence type="ECO:0000256" key="2">
    <source>
        <dbReference type="SAM" id="SignalP"/>
    </source>
</evidence>
<dbReference type="Gene3D" id="3.90.640.20">
    <property type="entry name" value="Heat-shock cognate protein, ATPase"/>
    <property type="match status" value="1"/>
</dbReference>
<feature type="domain" description="SLH" evidence="3">
    <location>
        <begin position="25"/>
        <end position="93"/>
    </location>
</feature>
<accession>A0A0E4GC21</accession>
<dbReference type="Gene3D" id="3.30.565.40">
    <property type="entry name" value="Fervidobacterium nodosum Rt17-B1 like"/>
    <property type="match status" value="1"/>
</dbReference>
<reference evidence="4 5" key="1">
    <citation type="submission" date="2015-03" db="EMBL/GenBank/DDBJ databases">
        <authorList>
            <person name="Murphy D."/>
        </authorList>
    </citation>
    <scope>NUCLEOTIDE SEQUENCE [LARGE SCALE GENOMIC DNA]</scope>
    <source>
        <strain evidence="4 5">OL-4</strain>
    </source>
</reference>
<sequence length="439" mass="49190">MFKRIIALTTAVAICFMPTTAIGSPDSAKFADIQGHWAESVIVEASQANLMQGTGKNEQGKILFAPSGLVSRAQAASALTGVFKIDYGNFRFVKEPQASDYFNDVANNAWYAPAATLSALHDIFDNYPEVNQFYPDLTLSRLDMARAIQRCFTVKNINIPMIMLMPSFNDTANISAQDMNAIVFVHNTGIMKGNNGSFRPHAPLTRAELAQILVACERIMDMQTESDLPEGIPLFVKLINERGEYMDVDLQIPLIEEKSKTPVQALLNTRFETEANKFRQEVASTLDDYVRGSKLSGYPINKYQALSRIQEGCSNQQYLSLYIDYYSYTGGAHGFTDRRAYNFDMQTGKELTLADLFQPGYDYKKVINQAIKEQISRHEGDFFEGDRGFTGINEQQPFYIKDGQLVVYFGLYEIAPYAAGIQEFKIPLGEMGDNLTISF</sequence>
<dbReference type="InterPro" id="IPR025303">
    <property type="entry name" value="PdaC"/>
</dbReference>
<dbReference type="Pfam" id="PF13739">
    <property type="entry name" value="PdaC"/>
    <property type="match status" value="1"/>
</dbReference>
<dbReference type="STRING" id="690567.2651"/>
<feature type="chain" id="PRO_5002420204" evidence="2">
    <location>
        <begin position="24"/>
        <end position="439"/>
    </location>
</feature>
<feature type="domain" description="SLH" evidence="3">
    <location>
        <begin position="165"/>
        <end position="227"/>
    </location>
</feature>
<dbReference type="InterPro" id="IPR021729">
    <property type="entry name" value="DUF3298"/>
</dbReference>
<dbReference type="EMBL" id="CGIH01000050">
    <property type="protein sequence ID" value="CFY07259.1"/>
    <property type="molecule type" value="Genomic_DNA"/>
</dbReference>